<evidence type="ECO:0000313" key="3">
    <source>
        <dbReference type="Proteomes" id="UP001500418"/>
    </source>
</evidence>
<feature type="region of interest" description="Disordered" evidence="1">
    <location>
        <begin position="1"/>
        <end position="40"/>
    </location>
</feature>
<dbReference type="Proteomes" id="UP001500418">
    <property type="component" value="Unassembled WGS sequence"/>
</dbReference>
<sequence length="156" mass="16061">MGGMAGFGGLSGEPYEQPDEFGPVGVARHETGEGIEGGPAERRAVVGTGQKPAVLGFTMFQYRREKRGLTWEVMQQPGLGQPGFLGDQGDAGSAVAGGGEELNGGPDRLGTGFGARRLHPGSRTGGAVAGWEGHVWCSSMLRRSVAPVSGVRARPG</sequence>
<feature type="compositionally biased region" description="Low complexity" evidence="1">
    <location>
        <begin position="80"/>
        <end position="90"/>
    </location>
</feature>
<name>A0ABN1RS51_9ACTN</name>
<protein>
    <submittedName>
        <fullName evidence="2">Uncharacterized protein</fullName>
    </submittedName>
</protein>
<gene>
    <name evidence="2" type="ORF">GCM10009575_097730</name>
</gene>
<comment type="caution">
    <text evidence="2">The sequence shown here is derived from an EMBL/GenBank/DDBJ whole genome shotgun (WGS) entry which is preliminary data.</text>
</comment>
<proteinExistence type="predicted"/>
<dbReference type="EMBL" id="BAAAID010000161">
    <property type="protein sequence ID" value="GAA0962620.1"/>
    <property type="molecule type" value="Genomic_DNA"/>
</dbReference>
<accession>A0ABN1RS51</accession>
<evidence type="ECO:0000313" key="2">
    <source>
        <dbReference type="EMBL" id="GAA0962620.1"/>
    </source>
</evidence>
<feature type="region of interest" description="Disordered" evidence="1">
    <location>
        <begin position="80"/>
        <end position="107"/>
    </location>
</feature>
<organism evidence="2 3">
    <name type="scientific">Streptomyces rhizosphaericus</name>
    <dbReference type="NCBI Taxonomy" id="114699"/>
    <lineage>
        <taxon>Bacteria</taxon>
        <taxon>Bacillati</taxon>
        <taxon>Actinomycetota</taxon>
        <taxon>Actinomycetes</taxon>
        <taxon>Kitasatosporales</taxon>
        <taxon>Streptomycetaceae</taxon>
        <taxon>Streptomyces</taxon>
        <taxon>Streptomyces violaceusniger group</taxon>
    </lineage>
</organism>
<reference evidence="2 3" key="1">
    <citation type="journal article" date="2019" name="Int. J. Syst. Evol. Microbiol.">
        <title>The Global Catalogue of Microorganisms (GCM) 10K type strain sequencing project: providing services to taxonomists for standard genome sequencing and annotation.</title>
        <authorList>
            <consortium name="The Broad Institute Genomics Platform"/>
            <consortium name="The Broad Institute Genome Sequencing Center for Infectious Disease"/>
            <person name="Wu L."/>
            <person name="Ma J."/>
        </authorList>
    </citation>
    <scope>NUCLEOTIDE SEQUENCE [LARGE SCALE GENOMIC DNA]</scope>
    <source>
        <strain evidence="2 3">JCM 11444</strain>
    </source>
</reference>
<keyword evidence="3" id="KW-1185">Reference proteome</keyword>
<evidence type="ECO:0000256" key="1">
    <source>
        <dbReference type="SAM" id="MobiDB-lite"/>
    </source>
</evidence>
<feature type="compositionally biased region" description="Gly residues" evidence="1">
    <location>
        <begin position="1"/>
        <end position="11"/>
    </location>
</feature>